<dbReference type="SMART" id="SM01126">
    <property type="entry name" value="DDE_Tnp_IS1595"/>
    <property type="match status" value="1"/>
</dbReference>
<dbReference type="OrthoDB" id="5809873at2759"/>
<dbReference type="InterPro" id="IPR053164">
    <property type="entry name" value="IS1016-like_transposase"/>
</dbReference>
<reference evidence="2" key="1">
    <citation type="submission" date="2022-11" db="EMBL/GenBank/DDBJ databases">
        <authorList>
            <person name="Kikuchi T."/>
        </authorList>
    </citation>
    <scope>NUCLEOTIDE SEQUENCE</scope>
    <source>
        <strain evidence="2">PS1010</strain>
    </source>
</reference>
<gene>
    <name evidence="2" type="ORF">CAMP_LOCUS19210</name>
</gene>
<name>A0A9P1J447_9PELO</name>
<dbReference type="Pfam" id="PF12762">
    <property type="entry name" value="DDE_Tnp_IS1595"/>
    <property type="match status" value="1"/>
</dbReference>
<evidence type="ECO:0000259" key="1">
    <source>
        <dbReference type="SMART" id="SM01126"/>
    </source>
</evidence>
<proteinExistence type="predicted"/>
<dbReference type="Proteomes" id="UP001152747">
    <property type="component" value="Unassembled WGS sequence"/>
</dbReference>
<dbReference type="AlphaFoldDB" id="A0A9P1J447"/>
<dbReference type="EMBL" id="CANHGI010000006">
    <property type="protein sequence ID" value="CAI5456573.1"/>
    <property type="molecule type" value="Genomic_DNA"/>
</dbReference>
<protein>
    <recommendedName>
        <fullName evidence="1">ISXO2-like transposase domain-containing protein</fullName>
    </recommendedName>
</protein>
<dbReference type="PANTHER" id="PTHR47163">
    <property type="entry name" value="DDE_TNP_IS1595 DOMAIN-CONTAINING PROTEIN"/>
    <property type="match status" value="1"/>
</dbReference>
<dbReference type="PANTHER" id="PTHR47163:SF3">
    <property type="entry name" value="PROTEIN CBG18017"/>
    <property type="match status" value="1"/>
</dbReference>
<comment type="caution">
    <text evidence="2">The sequence shown here is derived from an EMBL/GenBank/DDBJ whole genome shotgun (WGS) entry which is preliminary data.</text>
</comment>
<dbReference type="InterPro" id="IPR024445">
    <property type="entry name" value="Tnp_ISXO2-like"/>
</dbReference>
<accession>A0A9P1J447</accession>
<organism evidence="2 3">
    <name type="scientific">Caenorhabditis angaria</name>
    <dbReference type="NCBI Taxonomy" id="860376"/>
    <lineage>
        <taxon>Eukaryota</taxon>
        <taxon>Metazoa</taxon>
        <taxon>Ecdysozoa</taxon>
        <taxon>Nematoda</taxon>
        <taxon>Chromadorea</taxon>
        <taxon>Rhabditida</taxon>
        <taxon>Rhabditina</taxon>
        <taxon>Rhabditomorpha</taxon>
        <taxon>Rhabditoidea</taxon>
        <taxon>Rhabditidae</taxon>
        <taxon>Peloderinae</taxon>
        <taxon>Caenorhabditis</taxon>
    </lineage>
</organism>
<evidence type="ECO:0000313" key="3">
    <source>
        <dbReference type="Proteomes" id="UP001152747"/>
    </source>
</evidence>
<sequence length="135" mass="15850">MLNRRQIWIFGLIERGTDDVAMMEVPRRDAATLLPLIQQHVEPGTLIVSDGWRAYGGIKNLQEDYDHKFVNHKVNFVDPTDPRVHTQSIESTWRALKTSLKQYYGIPHSSVQTYMYIPVYIQTKMERQMSQRPFI</sequence>
<evidence type="ECO:0000313" key="2">
    <source>
        <dbReference type="EMBL" id="CAI5456573.1"/>
    </source>
</evidence>
<keyword evidence="3" id="KW-1185">Reference proteome</keyword>
<feature type="domain" description="ISXO2-like transposase" evidence="1">
    <location>
        <begin position="1"/>
        <end position="110"/>
    </location>
</feature>